<dbReference type="InterPro" id="IPR036514">
    <property type="entry name" value="SGNH_hydro_sf"/>
</dbReference>
<protein>
    <submittedName>
        <fullName evidence="3">Unannotated protein</fullName>
    </submittedName>
</protein>
<dbReference type="PANTHER" id="PTHR43784">
    <property type="entry name" value="GDSL-LIKE LIPASE/ACYLHYDROLASE, PUTATIVE (AFU_ORTHOLOGUE AFUA_2G00820)-RELATED"/>
    <property type="match status" value="1"/>
</dbReference>
<name>A0A6J6L8X9_9ZZZZ</name>
<dbReference type="Gene3D" id="3.40.50.1110">
    <property type="entry name" value="SGNH hydrolase"/>
    <property type="match status" value="1"/>
</dbReference>
<dbReference type="EMBL" id="CAEZWO010000042">
    <property type="protein sequence ID" value="CAB4658221.1"/>
    <property type="molecule type" value="Genomic_DNA"/>
</dbReference>
<dbReference type="AlphaFoldDB" id="A0A6J6L8X9"/>
<dbReference type="InterPro" id="IPR053140">
    <property type="entry name" value="GDSL_Rv0518-like"/>
</dbReference>
<dbReference type="CDD" id="cd01832">
    <property type="entry name" value="SGNH_hydrolase_like_1"/>
    <property type="match status" value="1"/>
</dbReference>
<dbReference type="PANTHER" id="PTHR43784:SF2">
    <property type="entry name" value="GDSL-LIKE LIPASE_ACYLHYDROLASE, PUTATIVE (AFU_ORTHOLOGUE AFUA_2G00820)-RELATED"/>
    <property type="match status" value="1"/>
</dbReference>
<feature type="domain" description="SGNH hydrolase-type esterase" evidence="2">
    <location>
        <begin position="9"/>
        <end position="184"/>
    </location>
</feature>
<dbReference type="Pfam" id="PF13472">
    <property type="entry name" value="Lipase_GDSL_2"/>
    <property type="match status" value="1"/>
</dbReference>
<organism evidence="3">
    <name type="scientific">freshwater metagenome</name>
    <dbReference type="NCBI Taxonomy" id="449393"/>
    <lineage>
        <taxon>unclassified sequences</taxon>
        <taxon>metagenomes</taxon>
        <taxon>ecological metagenomes</taxon>
    </lineage>
</organism>
<feature type="region of interest" description="Disordered" evidence="1">
    <location>
        <begin position="240"/>
        <end position="270"/>
    </location>
</feature>
<proteinExistence type="predicted"/>
<reference evidence="3" key="1">
    <citation type="submission" date="2020-05" db="EMBL/GenBank/DDBJ databases">
        <authorList>
            <person name="Chiriac C."/>
            <person name="Salcher M."/>
            <person name="Ghai R."/>
            <person name="Kavagutti S V."/>
        </authorList>
    </citation>
    <scope>NUCLEOTIDE SEQUENCE</scope>
</reference>
<accession>A0A6J6L8X9</accession>
<sequence>MIYTRFIACGDSFTEGMTDDFVEGQYRGWADRVADILASGSPDFTYANLAIRGKLVRQVVSDQVPVAMTFVTGKETVVSFHAGANDVLRPNYKQEIVLPLYAQAVRDLAASGATVLLFTVLERTGNTGKTADIWAARFSEFNKNVRAIAQEVGAVVADANEDSFMSDLRFLAKDRLHLNPMGHDRVAQGVLEVLGLPFAPQWRTPLPPAPAIPFLRRSFNYAQWFTSFLIPWMWRRVRGKSSGDGRSAKYPTPISWSISRPPDMSRSSLS</sequence>
<evidence type="ECO:0000256" key="1">
    <source>
        <dbReference type="SAM" id="MobiDB-lite"/>
    </source>
</evidence>
<dbReference type="SUPFAM" id="SSF52266">
    <property type="entry name" value="SGNH hydrolase"/>
    <property type="match status" value="1"/>
</dbReference>
<gene>
    <name evidence="3" type="ORF">UFOPK2254_00573</name>
</gene>
<dbReference type="InterPro" id="IPR013830">
    <property type="entry name" value="SGNH_hydro"/>
</dbReference>
<evidence type="ECO:0000313" key="3">
    <source>
        <dbReference type="EMBL" id="CAB4658221.1"/>
    </source>
</evidence>
<evidence type="ECO:0000259" key="2">
    <source>
        <dbReference type="Pfam" id="PF13472"/>
    </source>
</evidence>